<comment type="caution">
    <text evidence="6">The sequence shown here is derived from an EMBL/GenBank/DDBJ whole genome shotgun (WGS) entry which is preliminary data.</text>
</comment>
<protein>
    <submittedName>
        <fullName evidence="6">ABC transporter substrate-binding protein</fullName>
    </submittedName>
</protein>
<dbReference type="Pfam" id="PF01497">
    <property type="entry name" value="Peripla_BP_2"/>
    <property type="match status" value="1"/>
</dbReference>
<dbReference type="PANTHER" id="PTHR30532:SF1">
    <property type="entry name" value="IRON(3+)-HYDROXAMATE-BINDING PROTEIN FHUD"/>
    <property type="match status" value="1"/>
</dbReference>
<dbReference type="Gene3D" id="3.40.50.1980">
    <property type="entry name" value="Nitrogenase molybdenum iron protein domain"/>
    <property type="match status" value="2"/>
</dbReference>
<organism evidence="6 7">
    <name type="scientific">Leucobacter chromiireducens subsp. solipictus</name>
    <dbReference type="NCBI Taxonomy" id="398235"/>
    <lineage>
        <taxon>Bacteria</taxon>
        <taxon>Bacillati</taxon>
        <taxon>Actinomycetota</taxon>
        <taxon>Actinomycetes</taxon>
        <taxon>Micrococcales</taxon>
        <taxon>Microbacteriaceae</taxon>
        <taxon>Leucobacter</taxon>
    </lineage>
</organism>
<feature type="domain" description="Fe/B12 periplasmic-binding" evidence="5">
    <location>
        <begin position="115"/>
        <end position="388"/>
    </location>
</feature>
<dbReference type="SUPFAM" id="SSF53807">
    <property type="entry name" value="Helical backbone' metal receptor"/>
    <property type="match status" value="1"/>
</dbReference>
<keyword evidence="4" id="KW-0732">Signal</keyword>
<proteinExistence type="inferred from homology"/>
<sequence>MRIVPLAQFPLPSVEVRGARPVPPAAPASVRALIPRTHMPVTHAPFPPTPAAAARPRRHRRLAGWTSAILTVGLLAGCAPTTDTAASDAPSGTAGETIDFSYEGYDAKIPANPERVVVLDSRSGLEMALLAEYPIVATAYGTDSPLSPLIGDDVAHLKNSAFDLNREEIASFRPDLIVVGVGWWNYYDGEDFKLDEIAPVLAVNDGIDVAGASIEEPFAAMTDQLSLLGREDQADAAIADYEAAVAAAKDRIGHYTEGKTASVIHSPVDNFTVISGDSVYQVVLPALGMEILDNAEIASAPPNPNGAGHMLSYESAVSALGDADLLFVFKADAGAELEPLLKRVPAVERGDWIDGNLAERFGFALTYTSFVTGVADAVEQFPDFTPAA</sequence>
<keyword evidence="7" id="KW-1185">Reference proteome</keyword>
<dbReference type="EMBL" id="QYAC01000004">
    <property type="protein sequence ID" value="MBL3679565.1"/>
    <property type="molecule type" value="Genomic_DNA"/>
</dbReference>
<comment type="subcellular location">
    <subcellularLocation>
        <location evidence="1">Cell envelope</location>
    </subcellularLocation>
</comment>
<evidence type="ECO:0000313" key="7">
    <source>
        <dbReference type="Proteomes" id="UP001645859"/>
    </source>
</evidence>
<evidence type="ECO:0000313" key="6">
    <source>
        <dbReference type="EMBL" id="MBL3679565.1"/>
    </source>
</evidence>
<keyword evidence="3" id="KW-0813">Transport</keyword>
<dbReference type="PANTHER" id="PTHR30532">
    <property type="entry name" value="IRON III DICITRATE-BINDING PERIPLASMIC PROTEIN"/>
    <property type="match status" value="1"/>
</dbReference>
<reference evidence="6 7" key="1">
    <citation type="submission" date="2018-09" db="EMBL/GenBank/DDBJ databases">
        <title>Comparative genomics of Leucobacter spp.</title>
        <authorList>
            <person name="Reis A.C."/>
            <person name="Kolvenbach B.A."/>
            <person name="Corvini P.F.X."/>
            <person name="Nunes O.C."/>
        </authorList>
    </citation>
    <scope>NUCLEOTIDE SEQUENCE [LARGE SCALE GENOMIC DNA]</scope>
    <source>
        <strain evidence="6 7">TAN 31504</strain>
    </source>
</reference>
<gene>
    <name evidence="6" type="ORF">D3230_09725</name>
</gene>
<evidence type="ECO:0000256" key="2">
    <source>
        <dbReference type="ARBA" id="ARBA00008814"/>
    </source>
</evidence>
<dbReference type="InterPro" id="IPR002491">
    <property type="entry name" value="ABC_transptr_periplasmic_BD"/>
</dbReference>
<dbReference type="InterPro" id="IPR051313">
    <property type="entry name" value="Bact_iron-sidero_bind"/>
</dbReference>
<accession>A0ABS1SGH3</accession>
<evidence type="ECO:0000259" key="5">
    <source>
        <dbReference type="PROSITE" id="PS50983"/>
    </source>
</evidence>
<evidence type="ECO:0000256" key="4">
    <source>
        <dbReference type="ARBA" id="ARBA00022729"/>
    </source>
</evidence>
<dbReference type="PROSITE" id="PS50983">
    <property type="entry name" value="FE_B12_PBP"/>
    <property type="match status" value="1"/>
</dbReference>
<dbReference type="Proteomes" id="UP001645859">
    <property type="component" value="Unassembled WGS sequence"/>
</dbReference>
<evidence type="ECO:0000256" key="1">
    <source>
        <dbReference type="ARBA" id="ARBA00004196"/>
    </source>
</evidence>
<name>A0ABS1SGH3_9MICO</name>
<comment type="similarity">
    <text evidence="2">Belongs to the bacterial solute-binding protein 8 family.</text>
</comment>
<evidence type="ECO:0000256" key="3">
    <source>
        <dbReference type="ARBA" id="ARBA00022448"/>
    </source>
</evidence>